<protein>
    <submittedName>
        <fullName evidence="1">Uncharacterized protein</fullName>
    </submittedName>
</protein>
<dbReference type="AlphaFoldDB" id="A0ABD3AEY9"/>
<dbReference type="Proteomes" id="UP001630127">
    <property type="component" value="Unassembled WGS sequence"/>
</dbReference>
<dbReference type="EMBL" id="JBJUIK010000004">
    <property type="protein sequence ID" value="KAL3530386.1"/>
    <property type="molecule type" value="Genomic_DNA"/>
</dbReference>
<evidence type="ECO:0000313" key="2">
    <source>
        <dbReference type="Proteomes" id="UP001630127"/>
    </source>
</evidence>
<sequence length="102" mass="11990">MIPKSYVKYWRELLATLRSNELHSSSQRETKSLQVRYTGHFSFKAPILYCFILLISKFKHLMDCPRTGLGQTRESIFPICSKISFCLDLLLPHLAIYLFNQF</sequence>
<evidence type="ECO:0000313" key="1">
    <source>
        <dbReference type="EMBL" id="KAL3530386.1"/>
    </source>
</evidence>
<comment type="caution">
    <text evidence="1">The sequence shown here is derived from an EMBL/GenBank/DDBJ whole genome shotgun (WGS) entry which is preliminary data.</text>
</comment>
<gene>
    <name evidence="1" type="ORF">ACH5RR_009708</name>
</gene>
<organism evidence="1 2">
    <name type="scientific">Cinchona calisaya</name>
    <dbReference type="NCBI Taxonomy" id="153742"/>
    <lineage>
        <taxon>Eukaryota</taxon>
        <taxon>Viridiplantae</taxon>
        <taxon>Streptophyta</taxon>
        <taxon>Embryophyta</taxon>
        <taxon>Tracheophyta</taxon>
        <taxon>Spermatophyta</taxon>
        <taxon>Magnoliopsida</taxon>
        <taxon>eudicotyledons</taxon>
        <taxon>Gunneridae</taxon>
        <taxon>Pentapetalae</taxon>
        <taxon>asterids</taxon>
        <taxon>lamiids</taxon>
        <taxon>Gentianales</taxon>
        <taxon>Rubiaceae</taxon>
        <taxon>Cinchonoideae</taxon>
        <taxon>Cinchoneae</taxon>
        <taxon>Cinchona</taxon>
    </lineage>
</organism>
<accession>A0ABD3AEY9</accession>
<name>A0ABD3AEY9_9GENT</name>
<reference evidence="1 2" key="1">
    <citation type="submission" date="2024-11" db="EMBL/GenBank/DDBJ databases">
        <title>A near-complete genome assembly of Cinchona calisaya.</title>
        <authorList>
            <person name="Lian D.C."/>
            <person name="Zhao X.W."/>
            <person name="Wei L."/>
        </authorList>
    </citation>
    <scope>NUCLEOTIDE SEQUENCE [LARGE SCALE GENOMIC DNA]</scope>
    <source>
        <tissue evidence="1">Nenye</tissue>
    </source>
</reference>
<keyword evidence="2" id="KW-1185">Reference proteome</keyword>
<proteinExistence type="predicted"/>